<feature type="transmembrane region" description="Helical" evidence="1">
    <location>
        <begin position="98"/>
        <end position="121"/>
    </location>
</feature>
<keyword evidence="1" id="KW-0472">Membrane</keyword>
<dbReference type="InterPro" id="IPR006750">
    <property type="entry name" value="YdcZ"/>
</dbReference>
<dbReference type="Pfam" id="PF04657">
    <property type="entry name" value="DMT_YdcZ"/>
    <property type="match status" value="1"/>
</dbReference>
<gene>
    <name evidence="2" type="ORF">TG4357_01038</name>
</gene>
<protein>
    <recommendedName>
        <fullName evidence="4">Inner membrane protein YdcZ</fullName>
    </recommendedName>
</protein>
<feature type="transmembrane region" description="Helical" evidence="1">
    <location>
        <begin position="36"/>
        <end position="60"/>
    </location>
</feature>
<evidence type="ECO:0000313" key="3">
    <source>
        <dbReference type="Proteomes" id="UP000051587"/>
    </source>
</evidence>
<keyword evidence="1" id="KW-0812">Transmembrane</keyword>
<dbReference type="GO" id="GO:0005886">
    <property type="term" value="C:plasma membrane"/>
    <property type="evidence" value="ECO:0007669"/>
    <property type="project" value="TreeGrafter"/>
</dbReference>
<accession>A0A0P1F805</accession>
<organism evidence="2 3">
    <name type="scientific">Thalassovita gelatinovora</name>
    <name type="common">Thalassobius gelatinovorus</name>
    <dbReference type="NCBI Taxonomy" id="53501"/>
    <lineage>
        <taxon>Bacteria</taxon>
        <taxon>Pseudomonadati</taxon>
        <taxon>Pseudomonadota</taxon>
        <taxon>Alphaproteobacteria</taxon>
        <taxon>Rhodobacterales</taxon>
        <taxon>Roseobacteraceae</taxon>
        <taxon>Thalassovita</taxon>
    </lineage>
</organism>
<keyword evidence="1" id="KW-1133">Transmembrane helix</keyword>
<feature type="transmembrane region" description="Helical" evidence="1">
    <location>
        <begin position="72"/>
        <end position="91"/>
    </location>
</feature>
<sequence>MPQTTTYALIMFAAGVGIPILAALNASLGTRIGSPVAAAAILFTVAWLASILVLLVYGPAPLVKAWDAPKHLFLAGFFVVFYVLSVTMIAPKFGIGNAVFFVLLGQMFCAAAIDHFGLFGAALSPLTVKRTLGVAMMCLGLYLARKV</sequence>
<dbReference type="STRING" id="53501.SAMN04488043_10979"/>
<dbReference type="EMBL" id="CYSA01000015">
    <property type="protein sequence ID" value="CUH64049.1"/>
    <property type="molecule type" value="Genomic_DNA"/>
</dbReference>
<evidence type="ECO:0008006" key="4">
    <source>
        <dbReference type="Google" id="ProtNLM"/>
    </source>
</evidence>
<feature type="transmembrane region" description="Helical" evidence="1">
    <location>
        <begin position="6"/>
        <end position="24"/>
    </location>
</feature>
<dbReference type="AlphaFoldDB" id="A0A0P1F805"/>
<evidence type="ECO:0000313" key="2">
    <source>
        <dbReference type="EMBL" id="CUH64049.1"/>
    </source>
</evidence>
<dbReference type="PANTHER" id="PTHR34821">
    <property type="entry name" value="INNER MEMBRANE PROTEIN YDCZ"/>
    <property type="match status" value="1"/>
</dbReference>
<keyword evidence="3" id="KW-1185">Reference proteome</keyword>
<evidence type="ECO:0000256" key="1">
    <source>
        <dbReference type="SAM" id="Phobius"/>
    </source>
</evidence>
<proteinExistence type="predicted"/>
<dbReference type="Proteomes" id="UP000051587">
    <property type="component" value="Unassembled WGS sequence"/>
</dbReference>
<dbReference type="PANTHER" id="PTHR34821:SF2">
    <property type="entry name" value="INNER MEMBRANE PROTEIN YDCZ"/>
    <property type="match status" value="1"/>
</dbReference>
<name>A0A0P1F805_THAGE</name>
<reference evidence="2 3" key="1">
    <citation type="submission" date="2015-09" db="EMBL/GenBank/DDBJ databases">
        <authorList>
            <consortium name="Swine Surveillance"/>
        </authorList>
    </citation>
    <scope>NUCLEOTIDE SEQUENCE [LARGE SCALE GENOMIC DNA]</scope>
    <source>
        <strain evidence="2 3">CECT 4357</strain>
    </source>
</reference>